<dbReference type="Gene3D" id="3.40.50.620">
    <property type="entry name" value="HUPs"/>
    <property type="match status" value="1"/>
</dbReference>
<protein>
    <submittedName>
        <fullName evidence="2">Universal stress protein</fullName>
    </submittedName>
</protein>
<gene>
    <name evidence="2" type="ORF">DP107_08810</name>
</gene>
<evidence type="ECO:0000313" key="3">
    <source>
        <dbReference type="Proteomes" id="UP000319894"/>
    </source>
</evidence>
<keyword evidence="3" id="KW-1185">Reference proteome</keyword>
<evidence type="ECO:0000259" key="1">
    <source>
        <dbReference type="Pfam" id="PF00582"/>
    </source>
</evidence>
<proteinExistence type="predicted"/>
<dbReference type="InterPro" id="IPR014729">
    <property type="entry name" value="Rossmann-like_a/b/a_fold"/>
</dbReference>
<comment type="caution">
    <text evidence="2">The sequence shown here is derived from an EMBL/GenBank/DDBJ whole genome shotgun (WGS) entry which is preliminary data.</text>
</comment>
<dbReference type="SUPFAM" id="SSF52402">
    <property type="entry name" value="Adenine nucleotide alpha hydrolases-like"/>
    <property type="match status" value="1"/>
</dbReference>
<dbReference type="Pfam" id="PF00582">
    <property type="entry name" value="Usp"/>
    <property type="match status" value="1"/>
</dbReference>
<dbReference type="CDD" id="cd00293">
    <property type="entry name" value="USP-like"/>
    <property type="match status" value="1"/>
</dbReference>
<evidence type="ECO:0000313" key="2">
    <source>
        <dbReference type="EMBL" id="TSD14338.1"/>
    </source>
</evidence>
<dbReference type="RefSeq" id="WP_144261785.1">
    <property type="nucleotide sequence ID" value="NZ_QMDX01000004.1"/>
</dbReference>
<accession>A0A554NAB4</accession>
<reference evidence="2 3" key="1">
    <citation type="submission" date="2018-06" db="EMBL/GenBank/DDBJ databases">
        <title>Natronomonas sp. F16-60 a new haloarchaeon isolated from a solar saltern of Isla Cristina, Huelva, Spain.</title>
        <authorList>
            <person name="Duran-Viseras A."/>
            <person name="Sanchez-Porro C."/>
            <person name="Ventosa A."/>
        </authorList>
    </citation>
    <scope>NUCLEOTIDE SEQUENCE [LARGE SCALE GENOMIC DNA]</scope>
    <source>
        <strain evidence="2 3">F16-60</strain>
    </source>
</reference>
<dbReference type="InParanoid" id="A0A554NAB4"/>
<name>A0A554NAB4_9EURY</name>
<dbReference type="OrthoDB" id="193961at2157"/>
<dbReference type="EMBL" id="QMDX01000004">
    <property type="protein sequence ID" value="TSD14338.1"/>
    <property type="molecule type" value="Genomic_DNA"/>
</dbReference>
<dbReference type="AlphaFoldDB" id="A0A554NAB4"/>
<organism evidence="2 3">
    <name type="scientific">Haloglomus irregulare</name>
    <dbReference type="NCBI Taxonomy" id="2234134"/>
    <lineage>
        <taxon>Archaea</taxon>
        <taxon>Methanobacteriati</taxon>
        <taxon>Methanobacteriota</taxon>
        <taxon>Stenosarchaea group</taxon>
        <taxon>Halobacteria</taxon>
        <taxon>Halobacteriales</taxon>
        <taxon>Natronomonadaceae</taxon>
        <taxon>Haloglomus</taxon>
    </lineage>
</organism>
<sequence length="151" mass="16452">MTLLAPYDGSELSLAAVRRATEFADYRGEPVVVLTVVPDNQEFAVERGWIDPGERHDPDEVAARFEAEVNQVAPDATFRAERPEPGAVRGATTINDVTRTIREVARELDVSMVFVGSDNAGRVSTPVTSVGSPISEDPAYDVLIVRHSEED</sequence>
<dbReference type="Proteomes" id="UP000319894">
    <property type="component" value="Unassembled WGS sequence"/>
</dbReference>
<dbReference type="InterPro" id="IPR006016">
    <property type="entry name" value="UspA"/>
</dbReference>
<feature type="domain" description="UspA" evidence="1">
    <location>
        <begin position="2"/>
        <end position="146"/>
    </location>
</feature>